<accession>A0A154BV81</accession>
<gene>
    <name evidence="2" type="ORF">AXX12_16855</name>
</gene>
<name>A0A154BV81_ANASB</name>
<dbReference type="AlphaFoldDB" id="A0A154BV81"/>
<dbReference type="RefSeq" id="WP_066237440.1">
    <property type="nucleotide sequence ID" value="NZ_LSGP01000005.1"/>
</dbReference>
<feature type="transmembrane region" description="Helical" evidence="1">
    <location>
        <begin position="12"/>
        <end position="33"/>
    </location>
</feature>
<dbReference type="OrthoDB" id="2942551at2"/>
<dbReference type="InterPro" id="IPR014509">
    <property type="entry name" value="YjdF-like"/>
</dbReference>
<dbReference type="Pfam" id="PF09997">
    <property type="entry name" value="DUF2238"/>
    <property type="match status" value="1"/>
</dbReference>
<comment type="caution">
    <text evidence="2">The sequence shown here is derived from an EMBL/GenBank/DDBJ whole genome shotgun (WGS) entry which is preliminary data.</text>
</comment>
<evidence type="ECO:0000313" key="3">
    <source>
        <dbReference type="Proteomes" id="UP000076268"/>
    </source>
</evidence>
<keyword evidence="1" id="KW-0472">Membrane</keyword>
<dbReference type="Proteomes" id="UP000076268">
    <property type="component" value="Unassembled WGS sequence"/>
</dbReference>
<reference evidence="2 3" key="1">
    <citation type="submission" date="2016-02" db="EMBL/GenBank/DDBJ databases">
        <title>Anaerosporomusa subterraneum gen. nov., sp. nov., a spore-forming obligate anaerobe isolated from saprolite.</title>
        <authorList>
            <person name="Choi J.K."/>
            <person name="Shah M."/>
            <person name="Yee N."/>
        </authorList>
    </citation>
    <scope>NUCLEOTIDE SEQUENCE [LARGE SCALE GENOMIC DNA]</scope>
    <source>
        <strain evidence="2 3">RU4</strain>
    </source>
</reference>
<feature type="transmembrane region" description="Helical" evidence="1">
    <location>
        <begin position="69"/>
        <end position="87"/>
    </location>
</feature>
<keyword evidence="1" id="KW-1133">Transmembrane helix</keyword>
<protein>
    <recommendedName>
        <fullName evidence="4">Membrane-spanning protein</fullName>
    </recommendedName>
</protein>
<proteinExistence type="predicted"/>
<evidence type="ECO:0008006" key="4">
    <source>
        <dbReference type="Google" id="ProtNLM"/>
    </source>
</evidence>
<sequence>MNVGSQGVNQNLLRKILDGVFLAIQIALMLGLANQGYPAFIRSVAATTVAWFAYVWLESRCFFSISNYVRTAVMLTIVFDSFFGYYLGYYVTSTIFDKLLHIFGAYAFSLFAYVLVVQRLSSPLPHILNCILIISLGISLGALYEIAEFLVDSFGNPVLPGQPSLLDTDLDLICDTVGAILAAIHFQYAEFVNRHPYRF</sequence>
<keyword evidence="1" id="KW-0812">Transmembrane</keyword>
<feature type="transmembrane region" description="Helical" evidence="1">
    <location>
        <begin position="99"/>
        <end position="116"/>
    </location>
</feature>
<evidence type="ECO:0000313" key="2">
    <source>
        <dbReference type="EMBL" id="KYZ77933.1"/>
    </source>
</evidence>
<keyword evidence="3" id="KW-1185">Reference proteome</keyword>
<organism evidence="2 3">
    <name type="scientific">Anaerosporomusa subterranea</name>
    <dbReference type="NCBI Taxonomy" id="1794912"/>
    <lineage>
        <taxon>Bacteria</taxon>
        <taxon>Bacillati</taxon>
        <taxon>Bacillota</taxon>
        <taxon>Negativicutes</taxon>
        <taxon>Acetonemataceae</taxon>
        <taxon>Anaerosporomusa</taxon>
    </lineage>
</organism>
<dbReference type="EMBL" id="LSGP01000005">
    <property type="protein sequence ID" value="KYZ77933.1"/>
    <property type="molecule type" value="Genomic_DNA"/>
</dbReference>
<dbReference type="STRING" id="1794912.AXX12_16855"/>
<evidence type="ECO:0000256" key="1">
    <source>
        <dbReference type="SAM" id="Phobius"/>
    </source>
</evidence>
<feature type="transmembrane region" description="Helical" evidence="1">
    <location>
        <begin position="39"/>
        <end position="57"/>
    </location>
</feature>
<feature type="transmembrane region" description="Helical" evidence="1">
    <location>
        <begin position="128"/>
        <end position="150"/>
    </location>
</feature>